<dbReference type="Proteomes" id="UP000001425">
    <property type="component" value="Plasmid pSYSM"/>
</dbReference>
<dbReference type="PhylomeDB" id="Q6ZEN5"/>
<keyword evidence="3" id="KW-0614">Plasmid</keyword>
<evidence type="ECO:0000313" key="3">
    <source>
        <dbReference type="EMBL" id="BAD01865.1"/>
    </source>
</evidence>
<proteinExistence type="inferred from homology"/>
<gene>
    <name evidence="3" type="ordered locus">ssl5095</name>
</gene>
<dbReference type="InterPro" id="IPR036165">
    <property type="entry name" value="YefM-like_sf"/>
</dbReference>
<reference evidence="3 4" key="1">
    <citation type="journal article" date="2003" name="DNA Res.">
        <title>Structural analysis of four large plasmids harboring in a unicellular cyanobacterium, Synechocystis sp. PCC 6803.</title>
        <authorList>
            <person name="Kaneko T."/>
            <person name="Nakamura Y."/>
            <person name="Sasamoto S."/>
            <person name="Watanabe A."/>
            <person name="Kohara M."/>
            <person name="Matsumoto M."/>
            <person name="Shimpo S."/>
            <person name="Yamada M."/>
            <person name="Tabata S."/>
        </authorList>
    </citation>
    <scope>NUCLEOTIDE SEQUENCE [LARGE SCALE GENOMIC DNA]</scope>
    <source>
        <strain evidence="4">ATCC 27184 / PCC 6803 / Kazusa</strain>
    </source>
</reference>
<dbReference type="Gene3D" id="3.40.1620.10">
    <property type="entry name" value="YefM-like domain"/>
    <property type="match status" value="1"/>
</dbReference>
<dbReference type="EnsemblBacteria" id="BAD01865">
    <property type="protein sequence ID" value="BAD01865"/>
    <property type="gene ID" value="BAD01865"/>
</dbReference>
<dbReference type="EMBL" id="AP004310">
    <property type="protein sequence ID" value="BAD01865.1"/>
    <property type="molecule type" value="Genomic_DNA"/>
</dbReference>
<dbReference type="GO" id="GO:0043565">
    <property type="term" value="F:sequence-specific DNA binding"/>
    <property type="evidence" value="ECO:0000318"/>
    <property type="project" value="GO_Central"/>
</dbReference>
<dbReference type="Pfam" id="PF02604">
    <property type="entry name" value="PhdYeFM_antitox"/>
    <property type="match status" value="1"/>
</dbReference>
<dbReference type="GO" id="GO:0003700">
    <property type="term" value="F:DNA-binding transcription factor activity"/>
    <property type="evidence" value="ECO:0000318"/>
    <property type="project" value="GO_Central"/>
</dbReference>
<dbReference type="InterPro" id="IPR006442">
    <property type="entry name" value="Antitoxin_Phd/YefM"/>
</dbReference>
<organism evidence="3 4">
    <name type="scientific">Synechocystis sp. (strain ATCC 27184 / PCC 6803 / Kazusa)</name>
    <dbReference type="NCBI Taxonomy" id="1111708"/>
    <lineage>
        <taxon>Bacteria</taxon>
        <taxon>Bacillati</taxon>
        <taxon>Cyanobacteriota</taxon>
        <taxon>Cyanophyceae</taxon>
        <taxon>Synechococcales</taxon>
        <taxon>Merismopediaceae</taxon>
        <taxon>Synechocystis</taxon>
    </lineage>
</organism>
<comment type="function">
    <text evidence="2">Antitoxin component of a type II toxin-antitoxin (TA) system.</text>
</comment>
<evidence type="ECO:0000256" key="1">
    <source>
        <dbReference type="ARBA" id="ARBA00009981"/>
    </source>
</evidence>
<dbReference type="InParanoid" id="Q6ZEN5"/>
<geneLocation type="plasmid" evidence="3 4">
    <name>pSYSM</name>
</geneLocation>
<accession>Q6ZEN5</accession>
<dbReference type="SUPFAM" id="SSF143120">
    <property type="entry name" value="YefM-like"/>
    <property type="match status" value="1"/>
</dbReference>
<dbReference type="GO" id="GO:0006355">
    <property type="term" value="P:regulation of DNA-templated transcription"/>
    <property type="evidence" value="ECO:0000318"/>
    <property type="project" value="GO_Central"/>
</dbReference>
<dbReference type="AlphaFoldDB" id="Q6ZEN5"/>
<evidence type="ECO:0000313" key="4">
    <source>
        <dbReference type="Proteomes" id="UP000001425"/>
    </source>
</evidence>
<sequence>MTNSATQGLDALQTWKLEDAKARFSELVRLAQGENPQLVTVRGKDAVVVLAADQFAKLLPLMAQPNIHEFLSQSPLNRLDFEHSSVQSPVRELEL</sequence>
<name>Q6ZEN5_SYNY3</name>
<dbReference type="NCBIfam" id="TIGR01552">
    <property type="entry name" value="phd_fam"/>
    <property type="match status" value="1"/>
</dbReference>
<dbReference type="KEGG" id="syn:ssl5095"/>
<comment type="similarity">
    <text evidence="1 2">Belongs to the phD/YefM antitoxin family.</text>
</comment>
<protein>
    <recommendedName>
        <fullName evidence="2">Antitoxin</fullName>
    </recommendedName>
</protein>
<evidence type="ECO:0000256" key="2">
    <source>
        <dbReference type="RuleBase" id="RU362080"/>
    </source>
</evidence>
<keyword evidence="4" id="KW-1185">Reference proteome</keyword>